<dbReference type="Pfam" id="PF19609">
    <property type="entry name" value="DUF6114"/>
    <property type="match status" value="1"/>
</dbReference>
<feature type="compositionally biased region" description="Basic and acidic residues" evidence="1">
    <location>
        <begin position="171"/>
        <end position="184"/>
    </location>
</feature>
<proteinExistence type="predicted"/>
<feature type="transmembrane region" description="Helical" evidence="2">
    <location>
        <begin position="51"/>
        <end position="72"/>
    </location>
</feature>
<feature type="region of interest" description="Disordered" evidence="1">
    <location>
        <begin position="156"/>
        <end position="184"/>
    </location>
</feature>
<evidence type="ECO:0000256" key="2">
    <source>
        <dbReference type="SAM" id="Phobius"/>
    </source>
</evidence>
<dbReference type="AlphaFoldDB" id="A0A9D1UP97"/>
<protein>
    <submittedName>
        <fullName evidence="3">Uncharacterized protein</fullName>
    </submittedName>
</protein>
<reference evidence="3" key="1">
    <citation type="journal article" date="2021" name="PeerJ">
        <title>Extensive microbial diversity within the chicken gut microbiome revealed by metagenomics and culture.</title>
        <authorList>
            <person name="Gilroy R."/>
            <person name="Ravi A."/>
            <person name="Getino M."/>
            <person name="Pursley I."/>
            <person name="Horton D.L."/>
            <person name="Alikhan N.F."/>
            <person name="Baker D."/>
            <person name="Gharbi K."/>
            <person name="Hall N."/>
            <person name="Watson M."/>
            <person name="Adriaenssens E.M."/>
            <person name="Foster-Nyarko E."/>
            <person name="Jarju S."/>
            <person name="Secka A."/>
            <person name="Antonio M."/>
            <person name="Oren A."/>
            <person name="Chaudhuri R.R."/>
            <person name="La Ragione R."/>
            <person name="Hildebrand F."/>
            <person name="Pallen M.J."/>
        </authorList>
    </citation>
    <scope>NUCLEOTIDE SEQUENCE</scope>
    <source>
        <strain evidence="3">4376</strain>
    </source>
</reference>
<keyword evidence="2" id="KW-1133">Transmembrane helix</keyword>
<feature type="compositionally biased region" description="Basic and acidic residues" evidence="1">
    <location>
        <begin position="19"/>
        <end position="30"/>
    </location>
</feature>
<dbReference type="Proteomes" id="UP000824189">
    <property type="component" value="Unassembled WGS sequence"/>
</dbReference>
<feature type="transmembrane region" description="Helical" evidence="2">
    <location>
        <begin position="111"/>
        <end position="127"/>
    </location>
</feature>
<feature type="compositionally biased region" description="Acidic residues" evidence="1">
    <location>
        <begin position="8"/>
        <end position="18"/>
    </location>
</feature>
<keyword evidence="2" id="KW-0472">Membrane</keyword>
<evidence type="ECO:0000313" key="4">
    <source>
        <dbReference type="Proteomes" id="UP000824189"/>
    </source>
</evidence>
<dbReference type="InterPro" id="IPR046096">
    <property type="entry name" value="DUF6114"/>
</dbReference>
<keyword evidence="2" id="KW-0812">Transmembrane</keyword>
<sequence length="184" mass="20030">MSANSAEDSAEELAEEPTEDQRATPGEDTHQASALDKTNGSFTAWRRRRPFGAGLLMILAEAVILTPAYLSFEVSNIQIQISTLSGVSTLLIGVLLMVCGFLTWFREEGRIFSGVAAMILAIVALPTSNLGGFLLGTLLGLLGGAMALSWTPEERLPKEERKAAKQRRKEHKEQKQQKKVESGD</sequence>
<gene>
    <name evidence="3" type="ORF">H9867_01605</name>
</gene>
<evidence type="ECO:0000256" key="1">
    <source>
        <dbReference type="SAM" id="MobiDB-lite"/>
    </source>
</evidence>
<reference evidence="3" key="2">
    <citation type="submission" date="2021-04" db="EMBL/GenBank/DDBJ databases">
        <authorList>
            <person name="Gilroy R."/>
        </authorList>
    </citation>
    <scope>NUCLEOTIDE SEQUENCE</scope>
    <source>
        <strain evidence="3">4376</strain>
    </source>
</reference>
<feature type="transmembrane region" description="Helical" evidence="2">
    <location>
        <begin position="84"/>
        <end position="104"/>
    </location>
</feature>
<dbReference type="EMBL" id="DXFZ01000021">
    <property type="protein sequence ID" value="HIW95174.1"/>
    <property type="molecule type" value="Genomic_DNA"/>
</dbReference>
<feature type="region of interest" description="Disordered" evidence="1">
    <location>
        <begin position="1"/>
        <end position="33"/>
    </location>
</feature>
<name>A0A9D1UP97_9CORY</name>
<evidence type="ECO:0000313" key="3">
    <source>
        <dbReference type="EMBL" id="HIW95174.1"/>
    </source>
</evidence>
<comment type="caution">
    <text evidence="3">The sequence shown here is derived from an EMBL/GenBank/DDBJ whole genome shotgun (WGS) entry which is preliminary data.</text>
</comment>
<organism evidence="3 4">
    <name type="scientific">Candidatus Corynebacterium gallistercoris</name>
    <dbReference type="NCBI Taxonomy" id="2838530"/>
    <lineage>
        <taxon>Bacteria</taxon>
        <taxon>Bacillati</taxon>
        <taxon>Actinomycetota</taxon>
        <taxon>Actinomycetes</taxon>
        <taxon>Mycobacteriales</taxon>
        <taxon>Corynebacteriaceae</taxon>
        <taxon>Corynebacterium</taxon>
    </lineage>
</organism>
<accession>A0A9D1UP97</accession>